<gene>
    <name evidence="2" type="ORF">AFUS01_LOCUS42499</name>
</gene>
<feature type="non-terminal residue" evidence="2">
    <location>
        <position position="1"/>
    </location>
</feature>
<proteinExistence type="predicted"/>
<name>A0A8J2M623_9HEXA</name>
<evidence type="ECO:0000313" key="3">
    <source>
        <dbReference type="Proteomes" id="UP000708208"/>
    </source>
</evidence>
<reference evidence="2" key="1">
    <citation type="submission" date="2021-06" db="EMBL/GenBank/DDBJ databases">
        <authorList>
            <person name="Hodson N. C."/>
            <person name="Mongue J. A."/>
            <person name="Jaron S. K."/>
        </authorList>
    </citation>
    <scope>NUCLEOTIDE SEQUENCE</scope>
</reference>
<protein>
    <submittedName>
        <fullName evidence="2">Uncharacterized protein</fullName>
    </submittedName>
</protein>
<accession>A0A8J2M623</accession>
<keyword evidence="3" id="KW-1185">Reference proteome</keyword>
<evidence type="ECO:0000256" key="1">
    <source>
        <dbReference type="SAM" id="MobiDB-lite"/>
    </source>
</evidence>
<dbReference type="Proteomes" id="UP000708208">
    <property type="component" value="Unassembled WGS sequence"/>
</dbReference>
<comment type="caution">
    <text evidence="2">The sequence shown here is derived from an EMBL/GenBank/DDBJ whole genome shotgun (WGS) entry which is preliminary data.</text>
</comment>
<dbReference type="EMBL" id="CAJVCH010567141">
    <property type="protein sequence ID" value="CAG7832835.1"/>
    <property type="molecule type" value="Genomic_DNA"/>
</dbReference>
<feature type="region of interest" description="Disordered" evidence="1">
    <location>
        <begin position="1"/>
        <end position="25"/>
    </location>
</feature>
<sequence>MNGYAVDSEGRSCTQNVRDPNFGKL</sequence>
<organism evidence="2 3">
    <name type="scientific">Allacma fusca</name>
    <dbReference type="NCBI Taxonomy" id="39272"/>
    <lineage>
        <taxon>Eukaryota</taxon>
        <taxon>Metazoa</taxon>
        <taxon>Ecdysozoa</taxon>
        <taxon>Arthropoda</taxon>
        <taxon>Hexapoda</taxon>
        <taxon>Collembola</taxon>
        <taxon>Symphypleona</taxon>
        <taxon>Sminthuridae</taxon>
        <taxon>Allacma</taxon>
    </lineage>
</organism>
<evidence type="ECO:0000313" key="2">
    <source>
        <dbReference type="EMBL" id="CAG7832835.1"/>
    </source>
</evidence>
<dbReference type="AlphaFoldDB" id="A0A8J2M623"/>